<name>A0A0S4TPH0_RALSL</name>
<dbReference type="AlphaFoldDB" id="A0A0S4TPH0"/>
<protein>
    <submittedName>
        <fullName evidence="1">Uncharacterized protein</fullName>
    </submittedName>
</protein>
<sequence>MSANESEARLANLSRKTFLSMWSYQNPFYEEGKELCDVLVVFGDDVIIISDKVISYSEDKAPEVAWSRWYRKAVEASAGQLRGALKTIKTSPEAIHLDARVSSPFPLKFPDPGRARYHLIAVAHGSEKACARKRGAPSLALDSCLTGSGTLLTVGVRFPEFVHVFNRTALDTLFECFDTTADLVKYLTEKEALFTQKHVQLTGEEDLIGVYMQGRRPDGGAPLSALVEASEGGVCTVRGGVWSSLQSDPNFRRRTTTLAPSYVIDDVIEQLASEYLQGRMVSGQDEELAYHAAAFQTLAAESRMARMLIGLAVEDVLRENPRTFWSTVVESSDQPGVLYLWLIYPVVADSVSDDELEAVVGRQLEDYIYVAMSKFPNSRIVFGAAMPNAKSARTSRSFRMAARNVWTAEMQKTAEYLGRTKGILSHIETTTRVATRAI</sequence>
<reference evidence="1" key="1">
    <citation type="submission" date="2015-10" db="EMBL/GenBank/DDBJ databases">
        <authorList>
            <person name="Gilbert D.G."/>
        </authorList>
    </citation>
    <scope>NUCLEOTIDE SEQUENCE</scope>
    <source>
        <strain evidence="1">Phyl III-seqv23</strain>
    </source>
</reference>
<proteinExistence type="predicted"/>
<dbReference type="EMBL" id="LN899819">
    <property type="protein sequence ID" value="CUV11884.1"/>
    <property type="molecule type" value="Genomic_DNA"/>
</dbReference>
<gene>
    <name evidence="1" type="ORF">RUN39_v1_260031</name>
</gene>
<organism evidence="1">
    <name type="scientific">Ralstonia solanacearum</name>
    <name type="common">Pseudomonas solanacearum</name>
    <dbReference type="NCBI Taxonomy" id="305"/>
    <lineage>
        <taxon>Bacteria</taxon>
        <taxon>Pseudomonadati</taxon>
        <taxon>Pseudomonadota</taxon>
        <taxon>Betaproteobacteria</taxon>
        <taxon>Burkholderiales</taxon>
        <taxon>Burkholderiaceae</taxon>
        <taxon>Ralstonia</taxon>
        <taxon>Ralstonia solanacearum species complex</taxon>
    </lineage>
</organism>
<accession>A0A0S4TPH0</accession>
<evidence type="ECO:0000313" key="1">
    <source>
        <dbReference type="EMBL" id="CUV11884.1"/>
    </source>
</evidence>